<name>A0A645CAP4_9ZZZZ</name>
<gene>
    <name evidence="1" type="ORF">SDC9_120980</name>
</gene>
<reference evidence="1" key="1">
    <citation type="submission" date="2019-08" db="EMBL/GenBank/DDBJ databases">
        <authorList>
            <person name="Kucharzyk K."/>
            <person name="Murdoch R.W."/>
            <person name="Higgins S."/>
            <person name="Loffler F."/>
        </authorList>
    </citation>
    <scope>NUCLEOTIDE SEQUENCE</scope>
</reference>
<sequence length="83" mass="9501">MGGTYGNSKYYRCYADASGQGYYYDDEYYVQDDRYDESLKLLDDDIIAVYGTYEGIETITRAIGLTSDEIPKISMKYVDLIGE</sequence>
<dbReference type="AlphaFoldDB" id="A0A645CAP4"/>
<evidence type="ECO:0000313" key="1">
    <source>
        <dbReference type="EMBL" id="MPM73995.1"/>
    </source>
</evidence>
<dbReference type="EMBL" id="VSSQ01025691">
    <property type="protein sequence ID" value="MPM73995.1"/>
    <property type="molecule type" value="Genomic_DNA"/>
</dbReference>
<comment type="caution">
    <text evidence="1">The sequence shown here is derived from an EMBL/GenBank/DDBJ whole genome shotgun (WGS) entry which is preliminary data.</text>
</comment>
<protein>
    <submittedName>
        <fullName evidence="1">Uncharacterized protein</fullName>
    </submittedName>
</protein>
<accession>A0A645CAP4</accession>
<organism evidence="1">
    <name type="scientific">bioreactor metagenome</name>
    <dbReference type="NCBI Taxonomy" id="1076179"/>
    <lineage>
        <taxon>unclassified sequences</taxon>
        <taxon>metagenomes</taxon>
        <taxon>ecological metagenomes</taxon>
    </lineage>
</organism>
<proteinExistence type="predicted"/>